<dbReference type="Gene3D" id="2.60.40.10">
    <property type="entry name" value="Immunoglobulins"/>
    <property type="match status" value="1"/>
</dbReference>
<dbReference type="SUPFAM" id="SSF48726">
    <property type="entry name" value="Immunoglobulin"/>
    <property type="match status" value="1"/>
</dbReference>
<reference evidence="1" key="1">
    <citation type="submission" date="2025-08" db="UniProtKB">
        <authorList>
            <consortium name="Ensembl"/>
        </authorList>
    </citation>
    <scope>IDENTIFICATION</scope>
</reference>
<proteinExistence type="predicted"/>
<dbReference type="AlphaFoldDB" id="A0A8U8BPR2"/>
<reference evidence="1" key="2">
    <citation type="submission" date="2025-09" db="UniProtKB">
        <authorList>
            <consortium name="Ensembl"/>
        </authorList>
    </citation>
    <scope>IDENTIFICATION</scope>
</reference>
<evidence type="ECO:0000313" key="1">
    <source>
        <dbReference type="Ensembl" id="ENSCPVP00000023806.1"/>
    </source>
</evidence>
<dbReference type="PROSITE" id="PS50835">
    <property type="entry name" value="IG_LIKE"/>
    <property type="match status" value="1"/>
</dbReference>
<organism evidence="1 2">
    <name type="scientific">Geospiza parvula</name>
    <name type="common">Small tree-finch</name>
    <name type="synonym">Camarhynchus parvulus</name>
    <dbReference type="NCBI Taxonomy" id="87175"/>
    <lineage>
        <taxon>Eukaryota</taxon>
        <taxon>Metazoa</taxon>
        <taxon>Chordata</taxon>
        <taxon>Craniata</taxon>
        <taxon>Vertebrata</taxon>
        <taxon>Euteleostomi</taxon>
        <taxon>Archelosauria</taxon>
        <taxon>Archosauria</taxon>
        <taxon>Dinosauria</taxon>
        <taxon>Saurischia</taxon>
        <taxon>Theropoda</taxon>
        <taxon>Coelurosauria</taxon>
        <taxon>Aves</taxon>
        <taxon>Neognathae</taxon>
        <taxon>Neoaves</taxon>
        <taxon>Telluraves</taxon>
        <taxon>Australaves</taxon>
        <taxon>Passeriformes</taxon>
        <taxon>Thraupidae</taxon>
        <taxon>Camarhynchus</taxon>
    </lineage>
</organism>
<evidence type="ECO:0000313" key="2">
    <source>
        <dbReference type="Proteomes" id="UP000694382"/>
    </source>
</evidence>
<dbReference type="InterPro" id="IPR013783">
    <property type="entry name" value="Ig-like_fold"/>
</dbReference>
<sequence length="132" mass="14279">MRRARGAGLAALAALLIGARVLAPTVAADTDQVQQTPWAETTEGTGLNLTCQHPKTESDINLNFFWYRQFPGDTLTFLLQAHKTTGAGKYRSGRFSMVVYKNNTAPLEIAGVSHRRGEALHPPASAVLSCLK</sequence>
<dbReference type="Proteomes" id="UP000694382">
    <property type="component" value="Unassembled WGS sequence"/>
</dbReference>
<keyword evidence="2" id="KW-1185">Reference proteome</keyword>
<dbReference type="Ensembl" id="ENSCPVT00000027275.1">
    <property type="protein sequence ID" value="ENSCPVP00000023806.1"/>
    <property type="gene ID" value="ENSCPVG00000017670.1"/>
</dbReference>
<protein>
    <submittedName>
        <fullName evidence="1">Uncharacterized protein</fullName>
    </submittedName>
</protein>
<dbReference type="InterPro" id="IPR036179">
    <property type="entry name" value="Ig-like_dom_sf"/>
</dbReference>
<dbReference type="InterPro" id="IPR007110">
    <property type="entry name" value="Ig-like_dom"/>
</dbReference>
<accession>A0A8U8BPR2</accession>
<name>A0A8U8BPR2_GEOPR</name>